<reference evidence="2 3" key="1">
    <citation type="submission" date="2018-06" db="EMBL/GenBank/DDBJ databases">
        <authorList>
            <consortium name="Pathogen Informatics"/>
            <person name="Doyle S."/>
        </authorList>
    </citation>
    <scope>NUCLEOTIDE SEQUENCE [LARGE SCALE GENOMIC DNA]</scope>
    <source>
        <strain evidence="2 3">NCTC11661</strain>
    </source>
</reference>
<keyword evidence="1" id="KW-0812">Transmembrane</keyword>
<dbReference type="Pfam" id="PF19579">
    <property type="entry name" value="FtsL_2"/>
    <property type="match status" value="1"/>
</dbReference>
<evidence type="ECO:0008006" key="4">
    <source>
        <dbReference type="Google" id="ProtNLM"/>
    </source>
</evidence>
<gene>
    <name evidence="2" type="ORF">NCTC11661_01464</name>
</gene>
<protein>
    <recommendedName>
        <fullName evidence="4">Cell division protein FtsL</fullName>
    </recommendedName>
</protein>
<name>A0A380ZSE3_9FLAO</name>
<evidence type="ECO:0000256" key="1">
    <source>
        <dbReference type="SAM" id="Phobius"/>
    </source>
</evidence>
<keyword evidence="1" id="KW-1133">Transmembrane helix</keyword>
<keyword evidence="1" id="KW-0472">Membrane</keyword>
<proteinExistence type="predicted"/>
<evidence type="ECO:0000313" key="3">
    <source>
        <dbReference type="Proteomes" id="UP000255515"/>
    </source>
</evidence>
<feature type="transmembrane region" description="Helical" evidence="1">
    <location>
        <begin position="36"/>
        <end position="55"/>
    </location>
</feature>
<sequence length="123" mass="14334">MAKRKNNPRPKRKLTFSDILKGNFIYREEFVKNWKLGLEILILVFAVIYTGHLAGQKIKRINTLKETAEEYKSRNAFAQSRLIKVKMESHLGKEMVMDSLMPLESHPHKLLIKIDSTHGSENR</sequence>
<accession>A0A380ZSE3</accession>
<dbReference type="AlphaFoldDB" id="A0A380ZSE3"/>
<dbReference type="EMBL" id="UFTJ01000003">
    <property type="protein sequence ID" value="SUV52277.1"/>
    <property type="molecule type" value="Genomic_DNA"/>
</dbReference>
<dbReference type="Proteomes" id="UP000255515">
    <property type="component" value="Unassembled WGS sequence"/>
</dbReference>
<dbReference type="RefSeq" id="WP_002664825.1">
    <property type="nucleotide sequence ID" value="NZ_UFTJ01000003.1"/>
</dbReference>
<dbReference type="InterPro" id="IPR045755">
    <property type="entry name" value="FtsL-like"/>
</dbReference>
<organism evidence="2 3">
    <name type="scientific">Bergeyella zoohelcum</name>
    <dbReference type="NCBI Taxonomy" id="1015"/>
    <lineage>
        <taxon>Bacteria</taxon>
        <taxon>Pseudomonadati</taxon>
        <taxon>Bacteroidota</taxon>
        <taxon>Flavobacteriia</taxon>
        <taxon>Flavobacteriales</taxon>
        <taxon>Weeksellaceae</taxon>
        <taxon>Bergeyella</taxon>
    </lineage>
</organism>
<evidence type="ECO:0000313" key="2">
    <source>
        <dbReference type="EMBL" id="SUV52277.1"/>
    </source>
</evidence>